<dbReference type="InterPro" id="IPR038933">
    <property type="entry name" value="Ovate"/>
</dbReference>
<evidence type="ECO:0000256" key="7">
    <source>
        <dbReference type="SAM" id="MobiDB-lite"/>
    </source>
</evidence>
<accession>A0AAV7F675</accession>
<dbReference type="AlphaFoldDB" id="A0AAV7F675"/>
<evidence type="ECO:0000256" key="1">
    <source>
        <dbReference type="ARBA" id="ARBA00004123"/>
    </source>
</evidence>
<organism evidence="9 10">
    <name type="scientific">Aristolochia fimbriata</name>
    <name type="common">White veined hardy Dutchman's pipe vine</name>
    <dbReference type="NCBI Taxonomy" id="158543"/>
    <lineage>
        <taxon>Eukaryota</taxon>
        <taxon>Viridiplantae</taxon>
        <taxon>Streptophyta</taxon>
        <taxon>Embryophyta</taxon>
        <taxon>Tracheophyta</taxon>
        <taxon>Spermatophyta</taxon>
        <taxon>Magnoliopsida</taxon>
        <taxon>Magnoliidae</taxon>
        <taxon>Piperales</taxon>
        <taxon>Aristolochiaceae</taxon>
        <taxon>Aristolochia</taxon>
    </lineage>
</organism>
<comment type="caution">
    <text evidence="9">The sequence shown here is derived from an EMBL/GenBank/DDBJ whole genome shotgun (WGS) entry which is preliminary data.</text>
</comment>
<dbReference type="Proteomes" id="UP000825729">
    <property type="component" value="Unassembled WGS sequence"/>
</dbReference>
<feature type="compositionally biased region" description="Low complexity" evidence="7">
    <location>
        <begin position="153"/>
        <end position="162"/>
    </location>
</feature>
<dbReference type="Pfam" id="PF04844">
    <property type="entry name" value="Ovate"/>
    <property type="match status" value="1"/>
</dbReference>
<feature type="region of interest" description="Disordered" evidence="7">
    <location>
        <begin position="118"/>
        <end position="194"/>
    </location>
</feature>
<dbReference type="PANTHER" id="PTHR33057:SF224">
    <property type="entry name" value="TRANSCRIPTION REPRESSOR"/>
    <property type="match status" value="1"/>
</dbReference>
<evidence type="ECO:0000259" key="8">
    <source>
        <dbReference type="PROSITE" id="PS51754"/>
    </source>
</evidence>
<evidence type="ECO:0000256" key="5">
    <source>
        <dbReference type="ARBA" id="ARBA00023242"/>
    </source>
</evidence>
<evidence type="ECO:0000256" key="3">
    <source>
        <dbReference type="ARBA" id="ARBA00023015"/>
    </source>
</evidence>
<dbReference type="NCBIfam" id="TIGR01568">
    <property type="entry name" value="A_thal_3678"/>
    <property type="match status" value="1"/>
</dbReference>
<reference evidence="9 10" key="1">
    <citation type="submission" date="2021-07" db="EMBL/GenBank/DDBJ databases">
        <title>The Aristolochia fimbriata genome: insights into angiosperm evolution, floral development and chemical biosynthesis.</title>
        <authorList>
            <person name="Jiao Y."/>
        </authorList>
    </citation>
    <scope>NUCLEOTIDE SEQUENCE [LARGE SCALE GENOMIC DNA]</scope>
    <source>
        <strain evidence="9">IBCAS-2021</strain>
        <tissue evidence="9">Leaf</tissue>
    </source>
</reference>
<dbReference type="PROSITE" id="PS51754">
    <property type="entry name" value="OVATE"/>
    <property type="match status" value="1"/>
</dbReference>
<dbReference type="GO" id="GO:0045892">
    <property type="term" value="P:negative regulation of DNA-templated transcription"/>
    <property type="evidence" value="ECO:0007669"/>
    <property type="project" value="UniProtKB-UniRule"/>
</dbReference>
<feature type="domain" description="OVATE" evidence="8">
    <location>
        <begin position="208"/>
        <end position="267"/>
    </location>
</feature>
<keyword evidence="10" id="KW-1185">Reference proteome</keyword>
<gene>
    <name evidence="9" type="ORF">H6P81_000308</name>
</gene>
<evidence type="ECO:0000256" key="4">
    <source>
        <dbReference type="ARBA" id="ARBA00023163"/>
    </source>
</evidence>
<keyword evidence="3 6" id="KW-0805">Transcription regulation</keyword>
<keyword evidence="4 6" id="KW-0804">Transcription</keyword>
<name>A0AAV7F675_ARIFI</name>
<evidence type="ECO:0000256" key="2">
    <source>
        <dbReference type="ARBA" id="ARBA00022491"/>
    </source>
</evidence>
<dbReference type="GO" id="GO:0005634">
    <property type="term" value="C:nucleus"/>
    <property type="evidence" value="ECO:0007669"/>
    <property type="project" value="UniProtKB-SubCell"/>
</dbReference>
<comment type="function">
    <text evidence="6">Transcriptional repressor that regulates multiple aspects of plant growth and development.</text>
</comment>
<evidence type="ECO:0000256" key="6">
    <source>
        <dbReference type="RuleBase" id="RU367028"/>
    </source>
</evidence>
<protein>
    <recommendedName>
        <fullName evidence="6">Transcription repressor</fullName>
    </recommendedName>
    <alternativeName>
        <fullName evidence="6">Ovate family protein</fullName>
    </alternativeName>
</protein>
<dbReference type="EMBL" id="JAINDJ010000002">
    <property type="protein sequence ID" value="KAG9455800.1"/>
    <property type="molecule type" value="Genomic_DNA"/>
</dbReference>
<evidence type="ECO:0000313" key="9">
    <source>
        <dbReference type="EMBL" id="KAG9455800.1"/>
    </source>
</evidence>
<sequence length="273" mass="30768">MQKGTRKGMMERRLKLGGISRMFGLSFFSCRNRVDASVMAQDPIFISHRDSHYPDLNPLPPPSTMNRFPSLCRSKKPMITSDQAQNDSKKKLCPPAPPTSPFLNSCCRNNIVMEEEIDLKGKRERKKKKKKRSASKRGDGDVVLPKKLLLRFSPSSPSSSSPGPETTKKKNRVPVSRKENPSKNSSDDAELPHISAGRVLPIKGGFAVVKRSNDPHADFRSSMLEMIMEKQIFGARELEQLLYCFLSLNSPSHHHAILDVFQEICRALFTTWS</sequence>
<dbReference type="PANTHER" id="PTHR33057">
    <property type="entry name" value="TRANSCRIPTION REPRESSOR OFP7-RELATED"/>
    <property type="match status" value="1"/>
</dbReference>
<keyword evidence="2 6" id="KW-0678">Repressor</keyword>
<evidence type="ECO:0000313" key="10">
    <source>
        <dbReference type="Proteomes" id="UP000825729"/>
    </source>
</evidence>
<keyword evidence="5 6" id="KW-0539">Nucleus</keyword>
<comment type="subcellular location">
    <subcellularLocation>
        <location evidence="1 6">Nucleus</location>
    </subcellularLocation>
</comment>
<feature type="compositionally biased region" description="Basic residues" evidence="7">
    <location>
        <begin position="122"/>
        <end position="135"/>
    </location>
</feature>
<proteinExistence type="predicted"/>
<dbReference type="InterPro" id="IPR006458">
    <property type="entry name" value="Ovate_C"/>
</dbReference>